<protein>
    <recommendedName>
        <fullName evidence="2">ABM domain-containing protein</fullName>
    </recommendedName>
</protein>
<evidence type="ECO:0000313" key="3">
    <source>
        <dbReference type="EMBL" id="EGO61655.1"/>
    </source>
</evidence>
<feature type="domain" description="ABM" evidence="2">
    <location>
        <begin position="3"/>
        <end position="94"/>
    </location>
</feature>
<dbReference type="KEGG" id="nte:NEUTE1DRAFT120549"/>
<dbReference type="PANTHER" id="PTHR40624">
    <property type="entry name" value="BIOSYNTHESIS MONOOXYGENASE, PUTATIVE (AFU_ORTHOLOGUE AFUA_1G12025)-RELATED"/>
    <property type="match status" value="1"/>
</dbReference>
<dbReference type="SUPFAM" id="SSF54909">
    <property type="entry name" value="Dimeric alpha+beta barrel"/>
    <property type="match status" value="1"/>
</dbReference>
<name>F8MEM6_NEUT8</name>
<dbReference type="AlphaFoldDB" id="F8MEM6"/>
<dbReference type="Pfam" id="PF03992">
    <property type="entry name" value="ABM"/>
    <property type="match status" value="1"/>
</dbReference>
<sequence>MTFNLVAVVYPKEGKLERVKELGKEISAWVEANEPNTLQYHWSTSKEDDKPVIVIQEIYADEAAFNAHKESPKFGWLIETATKEDLFAAPIKILFLEPFTGFSGPSSVLREAWVEKARRWDKKVVVLASTGWEKHWVWSTFSRKEVERAATLRRMNKKAYRRRTNGGSREKSLPAKRISLIISGRDHDAFKDTAGSTTRSPDACSRGSFSSLLRQPGRELGEECGASGSESGESRVLAITVPFQTGEWNPKKPNPGVNSTRKVPLGTLGFSRPSTGSRDGEMQSRVAPNEVIGRVIVHFNSLCQ</sequence>
<dbReference type="RefSeq" id="XP_009848659.1">
    <property type="nucleotide sequence ID" value="XM_009850357.1"/>
</dbReference>
<gene>
    <name evidence="3" type="ORF">NEUTE1DRAFT_120549</name>
</gene>
<feature type="region of interest" description="Disordered" evidence="1">
    <location>
        <begin position="191"/>
        <end position="210"/>
    </location>
</feature>
<dbReference type="InterPro" id="IPR007138">
    <property type="entry name" value="ABM_dom"/>
</dbReference>
<dbReference type="PANTHER" id="PTHR40624:SF1">
    <property type="entry name" value="BIOSYNTHESIS MONOOXYGENASE, PUTATIVE (AFU_ORTHOLOGUE AFUA_1G12025)-RELATED"/>
    <property type="match status" value="1"/>
</dbReference>
<evidence type="ECO:0000259" key="2">
    <source>
        <dbReference type="PROSITE" id="PS51725"/>
    </source>
</evidence>
<feature type="region of interest" description="Disordered" evidence="1">
    <location>
        <begin position="245"/>
        <end position="284"/>
    </location>
</feature>
<dbReference type="PROSITE" id="PS51725">
    <property type="entry name" value="ABM"/>
    <property type="match status" value="1"/>
</dbReference>
<dbReference type="Proteomes" id="UP000008065">
    <property type="component" value="Unassembled WGS sequence"/>
</dbReference>
<dbReference type="GeneID" id="20823976"/>
<dbReference type="VEuPathDB" id="FungiDB:NEUTE1DRAFT_120549"/>
<dbReference type="InterPro" id="IPR011008">
    <property type="entry name" value="Dimeric_a/b-barrel"/>
</dbReference>
<accession>F8MEM6</accession>
<dbReference type="HOGENOM" id="CLU_927782_0_0_1"/>
<keyword evidence="4" id="KW-1185">Reference proteome</keyword>
<dbReference type="OrthoDB" id="10011777at2759"/>
<evidence type="ECO:0000313" key="4">
    <source>
        <dbReference type="Proteomes" id="UP000008065"/>
    </source>
</evidence>
<reference evidence="4" key="1">
    <citation type="journal article" date="2011" name="Genetics">
        <title>Massive changes in genome architecture accompany the transition to self-fertility in the filamentous fungus Neurospora tetrasperma.</title>
        <authorList>
            <person name="Ellison C.E."/>
            <person name="Stajich J.E."/>
            <person name="Jacobson D.J."/>
            <person name="Natvig D.O."/>
            <person name="Lapidus A."/>
            <person name="Foster B."/>
            <person name="Aerts A."/>
            <person name="Riley R."/>
            <person name="Lindquist E.A."/>
            <person name="Grigoriev I.V."/>
            <person name="Taylor J.W."/>
        </authorList>
    </citation>
    <scope>NUCLEOTIDE SEQUENCE [LARGE SCALE GENOMIC DNA]</scope>
    <source>
        <strain evidence="4">FGSC 2508 / P0657</strain>
    </source>
</reference>
<dbReference type="Gene3D" id="3.30.70.100">
    <property type="match status" value="1"/>
</dbReference>
<dbReference type="EMBL" id="GL891302">
    <property type="protein sequence ID" value="EGO61655.1"/>
    <property type="molecule type" value="Genomic_DNA"/>
</dbReference>
<evidence type="ECO:0000256" key="1">
    <source>
        <dbReference type="SAM" id="MobiDB-lite"/>
    </source>
</evidence>
<proteinExistence type="predicted"/>
<organism evidence="3 4">
    <name type="scientific">Neurospora tetrasperma (strain FGSC 2508 / ATCC MYA-4615 / P0657)</name>
    <dbReference type="NCBI Taxonomy" id="510951"/>
    <lineage>
        <taxon>Eukaryota</taxon>
        <taxon>Fungi</taxon>
        <taxon>Dikarya</taxon>
        <taxon>Ascomycota</taxon>
        <taxon>Pezizomycotina</taxon>
        <taxon>Sordariomycetes</taxon>
        <taxon>Sordariomycetidae</taxon>
        <taxon>Sordariales</taxon>
        <taxon>Sordariaceae</taxon>
        <taxon>Neurospora</taxon>
    </lineage>
</organism>